<sequence length="139" mass="15653">MLFSSIMITVSLSIYNTGKETVDAKTSSNQWASYLAILFVLLFVISFATGPGSIPWFYVSEIFASNARGNANSIAVLINWTANFLVGVSFLPLNNLLKEYSFLVFSTFLAIFIFFTWKYVPETKGKTVEDINKEFSRKN</sequence>
<feature type="transmembrane region" description="Helical" evidence="6">
    <location>
        <begin position="71"/>
        <end position="94"/>
    </location>
</feature>
<dbReference type="InterPro" id="IPR020846">
    <property type="entry name" value="MFS_dom"/>
</dbReference>
<dbReference type="Gene3D" id="1.20.1250.20">
    <property type="entry name" value="MFS general substrate transporter like domains"/>
    <property type="match status" value="1"/>
</dbReference>
<dbReference type="InterPro" id="IPR003663">
    <property type="entry name" value="Sugar/inositol_transpt"/>
</dbReference>
<dbReference type="PROSITE" id="PS50850">
    <property type="entry name" value="MFS"/>
    <property type="match status" value="1"/>
</dbReference>
<feature type="transmembrane region" description="Helical" evidence="6">
    <location>
        <begin position="100"/>
        <end position="117"/>
    </location>
</feature>
<dbReference type="OrthoDB" id="4540492at2759"/>
<name>A0A4U8UIT9_STECR</name>
<feature type="transmembrane region" description="Helical" evidence="6">
    <location>
        <begin position="31"/>
        <end position="59"/>
    </location>
</feature>
<dbReference type="PANTHER" id="PTHR23503:SF8">
    <property type="entry name" value="FACILITATED GLUCOSE TRANSPORTER PROTEIN 1"/>
    <property type="match status" value="1"/>
</dbReference>
<evidence type="ECO:0000313" key="8">
    <source>
        <dbReference type="EMBL" id="TMS32842.1"/>
    </source>
</evidence>
<evidence type="ECO:0000256" key="3">
    <source>
        <dbReference type="ARBA" id="ARBA00022692"/>
    </source>
</evidence>
<feature type="domain" description="Major facilitator superfamily (MFS) profile" evidence="7">
    <location>
        <begin position="1"/>
        <end position="124"/>
    </location>
</feature>
<evidence type="ECO:0000259" key="7">
    <source>
        <dbReference type="PROSITE" id="PS50850"/>
    </source>
</evidence>
<dbReference type="InterPro" id="IPR045263">
    <property type="entry name" value="GLUT"/>
</dbReference>
<dbReference type="Pfam" id="PF00083">
    <property type="entry name" value="Sugar_tr"/>
    <property type="match status" value="1"/>
</dbReference>
<gene>
    <name evidence="8" type="ORF">L596_000642</name>
</gene>
<dbReference type="GO" id="GO:0015149">
    <property type="term" value="F:hexose transmembrane transporter activity"/>
    <property type="evidence" value="ECO:0007669"/>
    <property type="project" value="TreeGrafter"/>
</dbReference>
<evidence type="ECO:0000256" key="2">
    <source>
        <dbReference type="ARBA" id="ARBA00022448"/>
    </source>
</evidence>
<comment type="subcellular location">
    <subcellularLocation>
        <location evidence="1">Membrane</location>
        <topology evidence="1">Multi-pass membrane protein</topology>
    </subcellularLocation>
</comment>
<dbReference type="STRING" id="34508.A0A4U8UIT9"/>
<keyword evidence="3 6" id="KW-0812">Transmembrane</keyword>
<dbReference type="EMBL" id="AZBU02000001">
    <property type="protein sequence ID" value="TMS32842.1"/>
    <property type="molecule type" value="Genomic_DNA"/>
</dbReference>
<organism evidence="8 9">
    <name type="scientific">Steinernema carpocapsae</name>
    <name type="common">Entomopathogenic nematode</name>
    <dbReference type="NCBI Taxonomy" id="34508"/>
    <lineage>
        <taxon>Eukaryota</taxon>
        <taxon>Metazoa</taxon>
        <taxon>Ecdysozoa</taxon>
        <taxon>Nematoda</taxon>
        <taxon>Chromadorea</taxon>
        <taxon>Rhabditida</taxon>
        <taxon>Tylenchina</taxon>
        <taxon>Panagrolaimomorpha</taxon>
        <taxon>Strongyloidoidea</taxon>
        <taxon>Steinernematidae</taxon>
        <taxon>Steinernema</taxon>
    </lineage>
</organism>
<comment type="caution">
    <text evidence="8">The sequence shown here is derived from an EMBL/GenBank/DDBJ whole genome shotgun (WGS) entry which is preliminary data.</text>
</comment>
<evidence type="ECO:0000256" key="6">
    <source>
        <dbReference type="SAM" id="Phobius"/>
    </source>
</evidence>
<dbReference type="GO" id="GO:0016020">
    <property type="term" value="C:membrane"/>
    <property type="evidence" value="ECO:0007669"/>
    <property type="project" value="UniProtKB-SubCell"/>
</dbReference>
<protein>
    <recommendedName>
        <fullName evidence="7">Major facilitator superfamily (MFS) profile domain-containing protein</fullName>
    </recommendedName>
</protein>
<evidence type="ECO:0000256" key="1">
    <source>
        <dbReference type="ARBA" id="ARBA00004141"/>
    </source>
</evidence>
<dbReference type="PRINTS" id="PR00171">
    <property type="entry name" value="SUGRTRNSPORT"/>
</dbReference>
<keyword evidence="9" id="KW-1185">Reference proteome</keyword>
<dbReference type="Proteomes" id="UP000298663">
    <property type="component" value="Unassembled WGS sequence"/>
</dbReference>
<accession>A0A4U8UIT9</accession>
<dbReference type="InterPro" id="IPR036259">
    <property type="entry name" value="MFS_trans_sf"/>
</dbReference>
<dbReference type="AlphaFoldDB" id="A0A4U8UIT9"/>
<dbReference type="PANTHER" id="PTHR23503">
    <property type="entry name" value="SOLUTE CARRIER FAMILY 2"/>
    <property type="match status" value="1"/>
</dbReference>
<evidence type="ECO:0000313" key="9">
    <source>
        <dbReference type="Proteomes" id="UP000298663"/>
    </source>
</evidence>
<keyword evidence="5 6" id="KW-0472">Membrane</keyword>
<evidence type="ECO:0000256" key="4">
    <source>
        <dbReference type="ARBA" id="ARBA00022989"/>
    </source>
</evidence>
<reference evidence="8 9" key="1">
    <citation type="journal article" date="2015" name="Genome Biol.">
        <title>Comparative genomics of Steinernema reveals deeply conserved gene regulatory networks.</title>
        <authorList>
            <person name="Dillman A.R."/>
            <person name="Macchietto M."/>
            <person name="Porter C.F."/>
            <person name="Rogers A."/>
            <person name="Williams B."/>
            <person name="Antoshechkin I."/>
            <person name="Lee M.M."/>
            <person name="Goodwin Z."/>
            <person name="Lu X."/>
            <person name="Lewis E.E."/>
            <person name="Goodrich-Blair H."/>
            <person name="Stock S.P."/>
            <person name="Adams B.J."/>
            <person name="Sternberg P.W."/>
            <person name="Mortazavi A."/>
        </authorList>
    </citation>
    <scope>NUCLEOTIDE SEQUENCE [LARGE SCALE GENOMIC DNA]</scope>
    <source>
        <strain evidence="8 9">ALL</strain>
    </source>
</reference>
<dbReference type="SUPFAM" id="SSF103473">
    <property type="entry name" value="MFS general substrate transporter"/>
    <property type="match status" value="1"/>
</dbReference>
<proteinExistence type="predicted"/>
<keyword evidence="4 6" id="KW-1133">Transmembrane helix</keyword>
<evidence type="ECO:0000256" key="5">
    <source>
        <dbReference type="ARBA" id="ARBA00023136"/>
    </source>
</evidence>
<reference evidence="8 9" key="2">
    <citation type="journal article" date="2019" name="G3 (Bethesda)">
        <title>Hybrid Assembly of the Genome of the Entomopathogenic Nematode Steinernema carpocapsae Identifies the X-Chromosome.</title>
        <authorList>
            <person name="Serra L."/>
            <person name="Macchietto M."/>
            <person name="Macias-Munoz A."/>
            <person name="McGill C.J."/>
            <person name="Rodriguez I.M."/>
            <person name="Rodriguez B."/>
            <person name="Murad R."/>
            <person name="Mortazavi A."/>
        </authorList>
    </citation>
    <scope>NUCLEOTIDE SEQUENCE [LARGE SCALE GENOMIC DNA]</scope>
    <source>
        <strain evidence="8 9">ALL</strain>
    </source>
</reference>
<keyword evidence="2" id="KW-0813">Transport</keyword>
<dbReference type="InterPro" id="IPR005828">
    <property type="entry name" value="MFS_sugar_transport-like"/>
</dbReference>